<organism evidence="1 2">
    <name type="scientific">Steinernema hermaphroditum</name>
    <dbReference type="NCBI Taxonomy" id="289476"/>
    <lineage>
        <taxon>Eukaryota</taxon>
        <taxon>Metazoa</taxon>
        <taxon>Ecdysozoa</taxon>
        <taxon>Nematoda</taxon>
        <taxon>Chromadorea</taxon>
        <taxon>Rhabditida</taxon>
        <taxon>Tylenchina</taxon>
        <taxon>Panagrolaimomorpha</taxon>
        <taxon>Strongyloidoidea</taxon>
        <taxon>Steinernematidae</taxon>
        <taxon>Steinernema</taxon>
    </lineage>
</organism>
<reference evidence="1" key="1">
    <citation type="submission" date="2023-06" db="EMBL/GenBank/DDBJ databases">
        <title>Genomic analysis of the entomopathogenic nematode Steinernema hermaphroditum.</title>
        <authorList>
            <person name="Schwarz E.M."/>
            <person name="Heppert J.K."/>
            <person name="Baniya A."/>
            <person name="Schwartz H.T."/>
            <person name="Tan C.-H."/>
            <person name="Antoshechkin I."/>
            <person name="Sternberg P.W."/>
            <person name="Goodrich-Blair H."/>
            <person name="Dillman A.R."/>
        </authorList>
    </citation>
    <scope>NUCLEOTIDE SEQUENCE</scope>
    <source>
        <strain evidence="1">PS9179</strain>
        <tissue evidence="1">Whole animal</tissue>
    </source>
</reference>
<sequence length="357" mass="40537">MIDASAAVMMFPSSIPSCEALLSKGAAILLDYDDSLDPEVADYIRLCQRFASAHAECTVSSGILSYLPIEIVEDIFSINFDAKWSDLAQLEGPFGQIAQEKHKAVYVTTSGMFRADPQTCEEKSFRRYAEGKDPELLREIHQLHGVRIKEICVSFQEEPDWQAIKTAMRGHYESFVFDFSDFPIEEDPVNAPIVEELWRIPPSEICDEFTIHMPPLGAQNLSRFVDSVLRHQHERRIRLKLTGCVLDAEVYIGVYQCFFQGWFEVLHLTHTNCRLAAVSIEPLFGYFFDDVEGVIHEFECDVKHGEILELLASQKAVNTPDDPQLYKMTSKGVTIEIKLTPKEEDYAVLTIKRGNSD</sequence>
<accession>A0AA39GVZ1</accession>
<evidence type="ECO:0000313" key="1">
    <source>
        <dbReference type="EMBL" id="KAK0394570.1"/>
    </source>
</evidence>
<name>A0AA39GVZ1_9BILA</name>
<evidence type="ECO:0000313" key="2">
    <source>
        <dbReference type="Proteomes" id="UP001175271"/>
    </source>
</evidence>
<dbReference type="AlphaFoldDB" id="A0AA39GVZ1"/>
<comment type="caution">
    <text evidence="1">The sequence shown here is derived from an EMBL/GenBank/DDBJ whole genome shotgun (WGS) entry which is preliminary data.</text>
</comment>
<keyword evidence="2" id="KW-1185">Reference proteome</keyword>
<protein>
    <submittedName>
        <fullName evidence="1">Uncharacterized protein</fullName>
    </submittedName>
</protein>
<dbReference type="EMBL" id="JAUCMV010000005">
    <property type="protein sequence ID" value="KAK0394570.1"/>
    <property type="molecule type" value="Genomic_DNA"/>
</dbReference>
<proteinExistence type="predicted"/>
<gene>
    <name evidence="1" type="ORF">QR680_000808</name>
</gene>
<dbReference type="Proteomes" id="UP001175271">
    <property type="component" value="Unassembled WGS sequence"/>
</dbReference>